<reference evidence="2 3" key="1">
    <citation type="journal article" date="2019" name="Int. J. Syst. Evol. Microbiol.">
        <title>The Global Catalogue of Microorganisms (GCM) 10K type strain sequencing project: providing services to taxonomists for standard genome sequencing and annotation.</title>
        <authorList>
            <consortium name="The Broad Institute Genomics Platform"/>
            <consortium name="The Broad Institute Genome Sequencing Center for Infectious Disease"/>
            <person name="Wu L."/>
            <person name="Ma J."/>
        </authorList>
    </citation>
    <scope>NUCLEOTIDE SEQUENCE [LARGE SCALE GENOMIC DNA]</scope>
    <source>
        <strain evidence="2 3">JCM 16374</strain>
    </source>
</reference>
<evidence type="ECO:0000313" key="2">
    <source>
        <dbReference type="EMBL" id="GAA2692311.1"/>
    </source>
</evidence>
<dbReference type="Proteomes" id="UP001500994">
    <property type="component" value="Unassembled WGS sequence"/>
</dbReference>
<feature type="region of interest" description="Disordered" evidence="1">
    <location>
        <begin position="1"/>
        <end position="29"/>
    </location>
</feature>
<dbReference type="EMBL" id="BAAARK010000061">
    <property type="protein sequence ID" value="GAA2692311.1"/>
    <property type="molecule type" value="Genomic_DNA"/>
</dbReference>
<evidence type="ECO:0000313" key="3">
    <source>
        <dbReference type="Proteomes" id="UP001500994"/>
    </source>
</evidence>
<feature type="compositionally biased region" description="Basic and acidic residues" evidence="1">
    <location>
        <begin position="1"/>
        <end position="28"/>
    </location>
</feature>
<evidence type="ECO:0000256" key="1">
    <source>
        <dbReference type="SAM" id="MobiDB-lite"/>
    </source>
</evidence>
<sequence>MSSEGERPEGGSEERDSFEGDGSEENRSIRIGSVSGAVAIGDHNTVVGSAGSGTQNPAALELLSAIRELRGDLARLMATDGLMALDAELADTEEEITRYGGISPSRLHRLRVGFTAEQAFLGRLASAGAVAVLLDDAVQDSSRETPIRPMPSGAGPRDAPTGHTPPGPSPGSDDDEWPETDG</sequence>
<keyword evidence="3" id="KW-1185">Reference proteome</keyword>
<dbReference type="RefSeq" id="WP_344584659.1">
    <property type="nucleotide sequence ID" value="NZ_BAAARK010000061.1"/>
</dbReference>
<proteinExistence type="predicted"/>
<gene>
    <name evidence="2" type="ORF">GCM10009864_78630</name>
</gene>
<feature type="compositionally biased region" description="Acidic residues" evidence="1">
    <location>
        <begin position="172"/>
        <end position="182"/>
    </location>
</feature>
<feature type="region of interest" description="Disordered" evidence="1">
    <location>
        <begin position="138"/>
        <end position="182"/>
    </location>
</feature>
<name>A0ABN3T4L7_9ACTN</name>
<protein>
    <submittedName>
        <fullName evidence="2">Uncharacterized protein</fullName>
    </submittedName>
</protein>
<comment type="caution">
    <text evidence="2">The sequence shown here is derived from an EMBL/GenBank/DDBJ whole genome shotgun (WGS) entry which is preliminary data.</text>
</comment>
<organism evidence="2 3">
    <name type="scientific">Streptomyces lunalinharesii</name>
    <dbReference type="NCBI Taxonomy" id="333384"/>
    <lineage>
        <taxon>Bacteria</taxon>
        <taxon>Bacillati</taxon>
        <taxon>Actinomycetota</taxon>
        <taxon>Actinomycetes</taxon>
        <taxon>Kitasatosporales</taxon>
        <taxon>Streptomycetaceae</taxon>
        <taxon>Streptomyces</taxon>
    </lineage>
</organism>
<accession>A0ABN3T4L7</accession>